<dbReference type="PANTHER" id="PTHR30371">
    <property type="entry name" value="SEC-INDEPENDENT PROTEIN TRANSLOCASE PROTEIN TATC"/>
    <property type="match status" value="1"/>
</dbReference>
<dbReference type="GO" id="GO:0065002">
    <property type="term" value="P:intracellular protein transmembrane transport"/>
    <property type="evidence" value="ECO:0007669"/>
    <property type="project" value="TreeGrafter"/>
</dbReference>
<evidence type="ECO:0000256" key="6">
    <source>
        <dbReference type="SAM" id="MobiDB-lite"/>
    </source>
</evidence>
<dbReference type="AlphaFoldDB" id="A0A0N8GP11"/>
<sequence>MKAAQDPNQMEITEHLTDIRTRLLRFLAWMVVGVAASLFIAEPAAHFLARPVGGLETLASIDVTENLSVFMRIVLLGAFTLALPWGVGEILGFFAPGLTAKEKRWVWVIIPLALVLFVGGVAFAYLVMLPAALEVLLKFMGIETRPRPASYFSFITNLMFWVGIAFETPLAVMFLARFRIVRAGTLLRGWRVAIVVIAVLAAVVTPTGDPVNMAILMLPLTVLYGISIGLAALVQPRAPKPPRPPKPARRRWFGRKKTDKVDNGGIINKKE</sequence>
<dbReference type="Proteomes" id="UP000050501">
    <property type="component" value="Unassembled WGS sequence"/>
</dbReference>
<keyword evidence="3 5" id="KW-1133">Transmembrane helix</keyword>
<dbReference type="GO" id="GO:0033281">
    <property type="term" value="C:TAT protein transport complex"/>
    <property type="evidence" value="ECO:0007669"/>
    <property type="project" value="UniProtKB-UniRule"/>
</dbReference>
<comment type="subunit">
    <text evidence="5">Forms a complex with TatA.</text>
</comment>
<dbReference type="STRING" id="229921.ADN01_14005"/>
<feature type="transmembrane region" description="Helical" evidence="5">
    <location>
        <begin position="213"/>
        <end position="234"/>
    </location>
</feature>
<dbReference type="HAMAP" id="MF_00902">
    <property type="entry name" value="TatC"/>
    <property type="match status" value="1"/>
</dbReference>
<feature type="transmembrane region" description="Helical" evidence="5">
    <location>
        <begin position="26"/>
        <end position="49"/>
    </location>
</feature>
<comment type="function">
    <text evidence="5">Part of the twin-arginine translocation (Tat) system that transports large folded proteins containing a characteristic twin-arginine motif in their signal peptide across membranes.</text>
</comment>
<keyword evidence="5" id="KW-1003">Cell membrane</keyword>
<dbReference type="PANTHER" id="PTHR30371:SF0">
    <property type="entry name" value="SEC-INDEPENDENT PROTEIN TRANSLOCASE PROTEIN TATC, CHLOROPLASTIC-RELATED"/>
    <property type="match status" value="1"/>
</dbReference>
<dbReference type="RefSeq" id="WP_062417813.1">
    <property type="nucleotide sequence ID" value="NZ_DF967974.1"/>
</dbReference>
<feature type="compositionally biased region" description="Basic residues" evidence="6">
    <location>
        <begin position="246"/>
        <end position="258"/>
    </location>
</feature>
<gene>
    <name evidence="5" type="primary">tatC</name>
    <name evidence="7" type="ORF">ADN01_14005</name>
</gene>
<evidence type="ECO:0000313" key="7">
    <source>
        <dbReference type="EMBL" id="KPL79602.1"/>
    </source>
</evidence>
<feature type="transmembrane region" description="Helical" evidence="5">
    <location>
        <begin position="106"/>
        <end position="131"/>
    </location>
</feature>
<reference evidence="7 8" key="1">
    <citation type="submission" date="2015-07" db="EMBL/GenBank/DDBJ databases">
        <title>Genome sequence of Levilinea saccharolytica DSM 16555.</title>
        <authorList>
            <person name="Hemp J."/>
            <person name="Ward L.M."/>
            <person name="Pace L.A."/>
            <person name="Fischer W.W."/>
        </authorList>
    </citation>
    <scope>NUCLEOTIDE SEQUENCE [LARGE SCALE GENOMIC DNA]</scope>
    <source>
        <strain evidence="7 8">KIBI-1</strain>
    </source>
</reference>
<dbReference type="EMBL" id="LGCM01000047">
    <property type="protein sequence ID" value="KPL79602.1"/>
    <property type="molecule type" value="Genomic_DNA"/>
</dbReference>
<proteinExistence type="inferred from homology"/>
<protein>
    <recommendedName>
        <fullName evidence="5">Sec-independent protein translocase protein TatC</fullName>
    </recommendedName>
</protein>
<dbReference type="PRINTS" id="PR01840">
    <property type="entry name" value="TATCFAMILY"/>
</dbReference>
<dbReference type="GO" id="GO:0009977">
    <property type="term" value="F:proton motive force dependent protein transmembrane transporter activity"/>
    <property type="evidence" value="ECO:0007669"/>
    <property type="project" value="TreeGrafter"/>
</dbReference>
<keyword evidence="2 5" id="KW-0812">Transmembrane</keyword>
<evidence type="ECO:0000256" key="5">
    <source>
        <dbReference type="HAMAP-Rule" id="MF_00902"/>
    </source>
</evidence>
<keyword evidence="5" id="KW-0811">Translocation</keyword>
<accession>A0A0N8GP11</accession>
<keyword evidence="4 5" id="KW-0472">Membrane</keyword>
<keyword evidence="8" id="KW-1185">Reference proteome</keyword>
<feature type="transmembrane region" description="Helical" evidence="5">
    <location>
        <begin position="69"/>
        <end position="94"/>
    </location>
</feature>
<comment type="subcellular location">
    <subcellularLocation>
        <location evidence="5">Cell membrane</location>
        <topology evidence="5">Multi-pass membrane protein</topology>
    </subcellularLocation>
    <subcellularLocation>
        <location evidence="1">Membrane</location>
        <topology evidence="1">Multi-pass membrane protein</topology>
    </subcellularLocation>
</comment>
<name>A0A0N8GP11_9CHLR</name>
<comment type="caution">
    <text evidence="7">The sequence shown here is derived from an EMBL/GenBank/DDBJ whole genome shotgun (WGS) entry which is preliminary data.</text>
</comment>
<evidence type="ECO:0000256" key="1">
    <source>
        <dbReference type="ARBA" id="ARBA00004141"/>
    </source>
</evidence>
<feature type="transmembrane region" description="Helical" evidence="5">
    <location>
        <begin position="151"/>
        <end position="176"/>
    </location>
</feature>
<feature type="region of interest" description="Disordered" evidence="6">
    <location>
        <begin position="237"/>
        <end position="271"/>
    </location>
</feature>
<dbReference type="Pfam" id="PF00902">
    <property type="entry name" value="TatC"/>
    <property type="match status" value="1"/>
</dbReference>
<keyword evidence="5" id="KW-0653">Protein transport</keyword>
<feature type="transmembrane region" description="Helical" evidence="5">
    <location>
        <begin position="188"/>
        <end position="207"/>
    </location>
</feature>
<keyword evidence="5" id="KW-0813">Transport</keyword>
<evidence type="ECO:0000256" key="3">
    <source>
        <dbReference type="ARBA" id="ARBA00022989"/>
    </source>
</evidence>
<dbReference type="GO" id="GO:0043953">
    <property type="term" value="P:protein transport by the Tat complex"/>
    <property type="evidence" value="ECO:0007669"/>
    <property type="project" value="UniProtKB-UniRule"/>
</dbReference>
<evidence type="ECO:0000313" key="8">
    <source>
        <dbReference type="Proteomes" id="UP000050501"/>
    </source>
</evidence>
<dbReference type="NCBIfam" id="TIGR00945">
    <property type="entry name" value="tatC"/>
    <property type="match status" value="1"/>
</dbReference>
<organism evidence="7 8">
    <name type="scientific">Levilinea saccharolytica</name>
    <dbReference type="NCBI Taxonomy" id="229921"/>
    <lineage>
        <taxon>Bacteria</taxon>
        <taxon>Bacillati</taxon>
        <taxon>Chloroflexota</taxon>
        <taxon>Anaerolineae</taxon>
        <taxon>Anaerolineales</taxon>
        <taxon>Anaerolineaceae</taxon>
        <taxon>Levilinea</taxon>
    </lineage>
</organism>
<evidence type="ECO:0000256" key="4">
    <source>
        <dbReference type="ARBA" id="ARBA00023136"/>
    </source>
</evidence>
<comment type="similarity">
    <text evidence="5">Belongs to the TatC family.</text>
</comment>
<dbReference type="OrthoDB" id="9777044at2"/>
<dbReference type="InterPro" id="IPR002033">
    <property type="entry name" value="TatC"/>
</dbReference>
<evidence type="ECO:0000256" key="2">
    <source>
        <dbReference type="ARBA" id="ARBA00022692"/>
    </source>
</evidence>